<accession>A0ACB9K7X6</accession>
<dbReference type="Proteomes" id="UP001056120">
    <property type="component" value="Linkage Group LG01"/>
</dbReference>
<dbReference type="EMBL" id="CM042018">
    <property type="protein sequence ID" value="KAI3828319.1"/>
    <property type="molecule type" value="Genomic_DNA"/>
</dbReference>
<proteinExistence type="predicted"/>
<reference evidence="1 2" key="2">
    <citation type="journal article" date="2022" name="Mol. Ecol. Resour.">
        <title>The genomes of chicory, endive, great burdock and yacon provide insights into Asteraceae paleo-polyploidization history and plant inulin production.</title>
        <authorList>
            <person name="Fan W."/>
            <person name="Wang S."/>
            <person name="Wang H."/>
            <person name="Wang A."/>
            <person name="Jiang F."/>
            <person name="Liu H."/>
            <person name="Zhao H."/>
            <person name="Xu D."/>
            <person name="Zhang Y."/>
        </authorList>
    </citation>
    <scope>NUCLEOTIDE SEQUENCE [LARGE SCALE GENOMIC DNA]</scope>
    <source>
        <strain evidence="2">cv. Yunnan</strain>
        <tissue evidence="1">Leaves</tissue>
    </source>
</reference>
<sequence>MSAVRDFPPGCGPTWLRDQPLASAKRALFLEGPGNESGHGEEETEDTSDAPDVDGVLWEVMSMKPTGGAVRVDDEGVTWALDRR</sequence>
<evidence type="ECO:0000313" key="2">
    <source>
        <dbReference type="Proteomes" id="UP001056120"/>
    </source>
</evidence>
<gene>
    <name evidence="1" type="ORF">L1987_02419</name>
</gene>
<comment type="caution">
    <text evidence="1">The sequence shown here is derived from an EMBL/GenBank/DDBJ whole genome shotgun (WGS) entry which is preliminary data.</text>
</comment>
<organism evidence="1 2">
    <name type="scientific">Smallanthus sonchifolius</name>
    <dbReference type="NCBI Taxonomy" id="185202"/>
    <lineage>
        <taxon>Eukaryota</taxon>
        <taxon>Viridiplantae</taxon>
        <taxon>Streptophyta</taxon>
        <taxon>Embryophyta</taxon>
        <taxon>Tracheophyta</taxon>
        <taxon>Spermatophyta</taxon>
        <taxon>Magnoliopsida</taxon>
        <taxon>eudicotyledons</taxon>
        <taxon>Gunneridae</taxon>
        <taxon>Pentapetalae</taxon>
        <taxon>asterids</taxon>
        <taxon>campanulids</taxon>
        <taxon>Asterales</taxon>
        <taxon>Asteraceae</taxon>
        <taxon>Asteroideae</taxon>
        <taxon>Heliantheae alliance</taxon>
        <taxon>Millerieae</taxon>
        <taxon>Smallanthus</taxon>
    </lineage>
</organism>
<reference evidence="2" key="1">
    <citation type="journal article" date="2022" name="Mol. Ecol. Resour.">
        <title>The genomes of chicory, endive, great burdock and yacon provide insights into Asteraceae palaeo-polyploidization history and plant inulin production.</title>
        <authorList>
            <person name="Fan W."/>
            <person name="Wang S."/>
            <person name="Wang H."/>
            <person name="Wang A."/>
            <person name="Jiang F."/>
            <person name="Liu H."/>
            <person name="Zhao H."/>
            <person name="Xu D."/>
            <person name="Zhang Y."/>
        </authorList>
    </citation>
    <scope>NUCLEOTIDE SEQUENCE [LARGE SCALE GENOMIC DNA]</scope>
    <source>
        <strain evidence="2">cv. Yunnan</strain>
    </source>
</reference>
<protein>
    <submittedName>
        <fullName evidence="1">Uncharacterized protein</fullName>
    </submittedName>
</protein>
<name>A0ACB9K7X6_9ASTR</name>
<evidence type="ECO:0000313" key="1">
    <source>
        <dbReference type="EMBL" id="KAI3828319.1"/>
    </source>
</evidence>
<keyword evidence="2" id="KW-1185">Reference proteome</keyword>